<feature type="binding site" evidence="5">
    <location>
        <position position="179"/>
    </location>
    <ligand>
        <name>FMN</name>
        <dbReference type="ChEBI" id="CHEBI:58210"/>
    </ligand>
</feature>
<proteinExistence type="inferred from homology"/>
<dbReference type="InterPro" id="IPR011576">
    <property type="entry name" value="Pyridox_Oxase_N"/>
</dbReference>
<comment type="similarity">
    <text evidence="1">Belongs to the pyridoxamine 5'-phosphate oxidase family.</text>
</comment>
<keyword evidence="4" id="KW-0560">Oxidoreductase</keyword>
<dbReference type="PANTHER" id="PTHR10851:SF0">
    <property type="entry name" value="PYRIDOXINE-5'-PHOSPHATE OXIDASE"/>
    <property type="match status" value="1"/>
</dbReference>
<keyword evidence="2" id="KW-0285">Flavoprotein</keyword>
<evidence type="ECO:0000313" key="8">
    <source>
        <dbReference type="EMBL" id="KKZ69243.1"/>
    </source>
</evidence>
<dbReference type="Proteomes" id="UP000265325">
    <property type="component" value="Unassembled WGS sequence"/>
</dbReference>
<dbReference type="InterPro" id="IPR019740">
    <property type="entry name" value="Pyridox_Oxase_CS"/>
</dbReference>
<evidence type="ECO:0000256" key="4">
    <source>
        <dbReference type="ARBA" id="ARBA00023002"/>
    </source>
</evidence>
<dbReference type="NCBIfam" id="NF038138">
    <property type="entry name" value="phena_PhzG"/>
    <property type="match status" value="1"/>
</dbReference>
<organism evidence="8 9">
    <name type="scientific">Streptomyces showdoensis</name>
    <dbReference type="NCBI Taxonomy" id="68268"/>
    <lineage>
        <taxon>Bacteria</taxon>
        <taxon>Bacillati</taxon>
        <taxon>Actinomycetota</taxon>
        <taxon>Actinomycetes</taxon>
        <taxon>Kitasatosporales</taxon>
        <taxon>Streptomycetaceae</taxon>
        <taxon>Streptomyces</taxon>
    </lineage>
</organism>
<evidence type="ECO:0000313" key="9">
    <source>
        <dbReference type="Proteomes" id="UP000265325"/>
    </source>
</evidence>
<feature type="domain" description="Pyridoxine 5'-phosphate oxidase dimerisation C-terminal" evidence="7">
    <location>
        <begin position="169"/>
        <end position="207"/>
    </location>
</feature>
<feature type="binding site" evidence="5">
    <location>
        <position position="189"/>
    </location>
    <ligand>
        <name>FMN</name>
        <dbReference type="ChEBI" id="CHEBI:58210"/>
    </ligand>
</feature>
<name>A0A2P2GCQ6_STREW</name>
<dbReference type="NCBIfam" id="NF004231">
    <property type="entry name" value="PRK05679.1"/>
    <property type="match status" value="1"/>
</dbReference>
<protein>
    <submittedName>
        <fullName evidence="8">Phenazine biosynthesis protein</fullName>
    </submittedName>
</protein>
<reference evidence="8 9" key="1">
    <citation type="submission" date="2015-05" db="EMBL/GenBank/DDBJ databases">
        <title>Draft Genome assembly of Streptomyces showdoensis.</title>
        <authorList>
            <person name="Thapa K.K."/>
            <person name="Metsa-Ketela M."/>
        </authorList>
    </citation>
    <scope>NUCLEOTIDE SEQUENCE [LARGE SCALE GENOMIC DNA]</scope>
    <source>
        <strain evidence="8 9">ATCC 15227</strain>
    </source>
</reference>
<evidence type="ECO:0000259" key="6">
    <source>
        <dbReference type="Pfam" id="PF01243"/>
    </source>
</evidence>
<comment type="cofactor">
    <cofactor evidence="5">
        <name>FMN</name>
        <dbReference type="ChEBI" id="CHEBI:58210"/>
    </cofactor>
    <text evidence="5">Binds 1 FMN per subunit.</text>
</comment>
<dbReference type="GO" id="GO:0008615">
    <property type="term" value="P:pyridoxine biosynthetic process"/>
    <property type="evidence" value="ECO:0007669"/>
    <property type="project" value="InterPro"/>
</dbReference>
<dbReference type="SUPFAM" id="SSF50475">
    <property type="entry name" value="FMN-binding split barrel"/>
    <property type="match status" value="1"/>
</dbReference>
<evidence type="ECO:0000256" key="5">
    <source>
        <dbReference type="PIRSR" id="PIRSR000190-2"/>
    </source>
</evidence>
<dbReference type="GO" id="GO:0004733">
    <property type="term" value="F:pyridoxamine phosphate oxidase activity"/>
    <property type="evidence" value="ECO:0007669"/>
    <property type="project" value="InterPro"/>
</dbReference>
<dbReference type="GO" id="GO:0010181">
    <property type="term" value="F:FMN binding"/>
    <property type="evidence" value="ECO:0007669"/>
    <property type="project" value="InterPro"/>
</dbReference>
<keyword evidence="9" id="KW-1185">Reference proteome</keyword>
<accession>A0A2P2GCQ6</accession>
<sequence>MTGTVALPFPEYEEPPADPLGLLRRWLEGAEALGVREPRALALATADRGGRPSTRIVAVSRITATGLLFATHRGSRKERELRANPWASGLLYWRETSRQVSAGGRVRRLPDATADALWAARPVFTHAMTVASRQSAPLAGPAEVAALRARAARLAEAGPQPRPAAYIALELVPDQLEFWADGTGRLHERLRYERGPGGDWRSWRLQP</sequence>
<feature type="binding site" evidence="5">
    <location>
        <position position="77"/>
    </location>
    <ligand>
        <name>FMN</name>
        <dbReference type="ChEBI" id="CHEBI:58210"/>
    </ligand>
</feature>
<dbReference type="Pfam" id="PF10590">
    <property type="entry name" value="PNP_phzG_C"/>
    <property type="match status" value="1"/>
</dbReference>
<dbReference type="Gene3D" id="2.30.110.10">
    <property type="entry name" value="Electron Transport, Fmn-binding Protein, Chain A"/>
    <property type="match status" value="1"/>
</dbReference>
<evidence type="ECO:0000256" key="2">
    <source>
        <dbReference type="ARBA" id="ARBA00022630"/>
    </source>
</evidence>
<feature type="binding site" evidence="5">
    <location>
        <position position="99"/>
    </location>
    <ligand>
        <name>FMN</name>
        <dbReference type="ChEBI" id="CHEBI:58210"/>
    </ligand>
</feature>
<dbReference type="Pfam" id="PF01243">
    <property type="entry name" value="PNPOx_N"/>
    <property type="match status" value="1"/>
</dbReference>
<dbReference type="InterPro" id="IPR053451">
    <property type="entry name" value="Phenazine_biosynth_oxidase"/>
</dbReference>
<feature type="binding site" evidence="5">
    <location>
        <begin position="134"/>
        <end position="135"/>
    </location>
    <ligand>
        <name>FMN</name>
        <dbReference type="ChEBI" id="CHEBI:58210"/>
    </ligand>
</feature>
<dbReference type="AlphaFoldDB" id="A0A2P2GCQ6"/>
<dbReference type="InterPro" id="IPR012349">
    <property type="entry name" value="Split_barrel_FMN-bd"/>
</dbReference>
<comment type="caution">
    <text evidence="8">The sequence shown here is derived from an EMBL/GenBank/DDBJ whole genome shotgun (WGS) entry which is preliminary data.</text>
</comment>
<dbReference type="PANTHER" id="PTHR10851">
    <property type="entry name" value="PYRIDOXINE-5-PHOSPHATE OXIDASE"/>
    <property type="match status" value="1"/>
</dbReference>
<dbReference type="PROSITE" id="PS01064">
    <property type="entry name" value="PYRIDOX_OXIDASE"/>
    <property type="match status" value="1"/>
</dbReference>
<dbReference type="InterPro" id="IPR000659">
    <property type="entry name" value="Pyridox_Oxase"/>
</dbReference>
<feature type="binding site" evidence="5">
    <location>
        <position position="76"/>
    </location>
    <ligand>
        <name>FMN</name>
        <dbReference type="ChEBI" id="CHEBI:58210"/>
    </ligand>
</feature>
<dbReference type="PIRSF" id="PIRSF000190">
    <property type="entry name" value="Pyd_amn-ph_oxd"/>
    <property type="match status" value="1"/>
</dbReference>
<keyword evidence="3 5" id="KW-0288">FMN</keyword>
<dbReference type="InterPro" id="IPR019576">
    <property type="entry name" value="Pyridoxamine_oxidase_dimer_C"/>
</dbReference>
<evidence type="ECO:0000256" key="3">
    <source>
        <dbReference type="ARBA" id="ARBA00022643"/>
    </source>
</evidence>
<gene>
    <name evidence="8" type="ORF">VO63_35265</name>
</gene>
<dbReference type="EMBL" id="LAQS01000104">
    <property type="protein sequence ID" value="KKZ69243.1"/>
    <property type="molecule type" value="Genomic_DNA"/>
</dbReference>
<evidence type="ECO:0000259" key="7">
    <source>
        <dbReference type="Pfam" id="PF10590"/>
    </source>
</evidence>
<feature type="domain" description="Pyridoxamine 5'-phosphate oxidase N-terminal" evidence="6">
    <location>
        <begin position="35"/>
        <end position="150"/>
    </location>
</feature>
<evidence type="ECO:0000256" key="1">
    <source>
        <dbReference type="ARBA" id="ARBA00007301"/>
    </source>
</evidence>